<dbReference type="EMBL" id="QQBB01000006">
    <property type="protein sequence ID" value="RDI57920.1"/>
    <property type="molecule type" value="Genomic_DNA"/>
</dbReference>
<dbReference type="Proteomes" id="UP000254925">
    <property type="component" value="Unassembled WGS sequence"/>
</dbReference>
<protein>
    <submittedName>
        <fullName evidence="2">DNA-binding CsgD family transcriptional regulator</fullName>
    </submittedName>
</protein>
<dbReference type="Gene3D" id="1.10.10.10">
    <property type="entry name" value="Winged helix-like DNA-binding domain superfamily/Winged helix DNA-binding domain"/>
    <property type="match status" value="1"/>
</dbReference>
<dbReference type="InterPro" id="IPR036388">
    <property type="entry name" value="WH-like_DNA-bd_sf"/>
</dbReference>
<feature type="domain" description="HTH luxR-type" evidence="1">
    <location>
        <begin position="139"/>
        <end position="196"/>
    </location>
</feature>
<dbReference type="InterPro" id="IPR000792">
    <property type="entry name" value="Tscrpt_reg_LuxR_C"/>
</dbReference>
<evidence type="ECO:0000259" key="1">
    <source>
        <dbReference type="SMART" id="SM00421"/>
    </source>
</evidence>
<name>A0A370HJH3_9HYPH</name>
<dbReference type="SMART" id="SM00421">
    <property type="entry name" value="HTH_LUXR"/>
    <property type="match status" value="1"/>
</dbReference>
<reference evidence="2 3" key="1">
    <citation type="submission" date="2018-07" db="EMBL/GenBank/DDBJ databases">
        <title>Genomic Encyclopedia of Type Strains, Phase IV (KMG-IV): sequencing the most valuable type-strain genomes for metagenomic binning, comparative biology and taxonomic classification.</title>
        <authorList>
            <person name="Goeker M."/>
        </authorList>
    </citation>
    <scope>NUCLEOTIDE SEQUENCE [LARGE SCALE GENOMIC DNA]</scope>
    <source>
        <strain evidence="2 3">DSM 14364</strain>
    </source>
</reference>
<keyword evidence="2" id="KW-0238">DNA-binding</keyword>
<sequence>MACFDIPSSRITTLECFGRIFDALGFATVIIGGEGQVMHVSHLAEQHLGAGLVIKSGTLAATDAGSDKDLQAILGEHISGAKRERDALGLRRIERRPLILRIVELTPDMRPIFDEAKFVAALVDPDVCPEPSPALLQQIFGLTKREAHVALKLMCGDTLQEMAEQTGVSVGTVRTQAKAVFAKTGTNRQAELVGILTRLAVISHEPRPAEPTKS</sequence>
<dbReference type="AlphaFoldDB" id="A0A370HJH3"/>
<dbReference type="InterPro" id="IPR016032">
    <property type="entry name" value="Sig_transdc_resp-reg_C-effctor"/>
</dbReference>
<proteinExistence type="predicted"/>
<evidence type="ECO:0000313" key="2">
    <source>
        <dbReference type="EMBL" id="RDI57920.1"/>
    </source>
</evidence>
<evidence type="ECO:0000313" key="3">
    <source>
        <dbReference type="Proteomes" id="UP000254925"/>
    </source>
</evidence>
<organism evidence="2 3">
    <name type="scientific">Microvirga subterranea</name>
    <dbReference type="NCBI Taxonomy" id="186651"/>
    <lineage>
        <taxon>Bacteria</taxon>
        <taxon>Pseudomonadati</taxon>
        <taxon>Pseudomonadota</taxon>
        <taxon>Alphaproteobacteria</taxon>
        <taxon>Hyphomicrobiales</taxon>
        <taxon>Methylobacteriaceae</taxon>
        <taxon>Microvirga</taxon>
    </lineage>
</organism>
<accession>A0A370HJH3</accession>
<dbReference type="SUPFAM" id="SSF46894">
    <property type="entry name" value="C-terminal effector domain of the bipartite response regulators"/>
    <property type="match status" value="1"/>
</dbReference>
<comment type="caution">
    <text evidence="2">The sequence shown here is derived from an EMBL/GenBank/DDBJ whole genome shotgun (WGS) entry which is preliminary data.</text>
</comment>
<gene>
    <name evidence="2" type="ORF">DES45_106234</name>
</gene>
<dbReference type="RefSeq" id="WP_245571752.1">
    <property type="nucleotide sequence ID" value="NZ_QQBB01000006.1"/>
</dbReference>
<dbReference type="GO" id="GO:0006355">
    <property type="term" value="P:regulation of DNA-templated transcription"/>
    <property type="evidence" value="ECO:0007669"/>
    <property type="project" value="InterPro"/>
</dbReference>
<dbReference type="GO" id="GO:0003677">
    <property type="term" value="F:DNA binding"/>
    <property type="evidence" value="ECO:0007669"/>
    <property type="project" value="UniProtKB-KW"/>
</dbReference>
<keyword evidence="3" id="KW-1185">Reference proteome</keyword>